<accession>A0A1R4GXE6</accession>
<organism evidence="2 3">
    <name type="scientific">Psychrobacter piechaudii</name>
    <dbReference type="NCBI Taxonomy" id="1945521"/>
    <lineage>
        <taxon>Bacteria</taxon>
        <taxon>Pseudomonadati</taxon>
        <taxon>Pseudomonadota</taxon>
        <taxon>Gammaproteobacteria</taxon>
        <taxon>Moraxellales</taxon>
        <taxon>Moraxellaceae</taxon>
        <taxon>Psychrobacter</taxon>
    </lineage>
</organism>
<sequence>MTEISSPLNPSTGSKKILLASMVLLTSLGMTACSDQKNQSTTQSAETTTDAAHADKLQTKFVTIATGGASGPYNIIGTSLSEIYAKTFGVNSKTQTTGASVENINLLSQGKVDMAFVMSDVGTDAIEGMNNFSAPVTNIQQIAVLYPNVMQVAAAKSSGINTIEDLKGKRIAVGDQGSGTEVNARTLLQEFGITYDDVNVDYLGFAEAADAMKAGKIDAAFFNSGLPNSSIMELEQGFDLKIVSVNQDKLKDIMTRKPYFNTFEIPAGTYGNKEPIPTVAIMNALLVSSDLSEEDGYKLTKALFDNLESLKNAHQAASTISLADAQKGMVAPIHPGAKKFYDEQASK</sequence>
<name>A0A1R4GXE6_9GAMM</name>
<dbReference type="OrthoDB" id="9780180at2"/>
<dbReference type="NCBIfam" id="TIGR02122">
    <property type="entry name" value="TRAP_TAXI"/>
    <property type="match status" value="1"/>
</dbReference>
<dbReference type="PANTHER" id="PTHR42941:SF1">
    <property type="entry name" value="SLL1037 PROTEIN"/>
    <property type="match status" value="1"/>
</dbReference>
<evidence type="ECO:0000256" key="1">
    <source>
        <dbReference type="SAM" id="SignalP"/>
    </source>
</evidence>
<feature type="signal peptide" evidence="1">
    <location>
        <begin position="1"/>
        <end position="32"/>
    </location>
</feature>
<dbReference type="Pfam" id="PF16868">
    <property type="entry name" value="NMT1_3"/>
    <property type="match status" value="1"/>
</dbReference>
<dbReference type="AlphaFoldDB" id="A0A1R4GXE6"/>
<dbReference type="InterPro" id="IPR011852">
    <property type="entry name" value="TRAP_TAXI"/>
</dbReference>
<dbReference type="Gene3D" id="3.40.190.10">
    <property type="entry name" value="Periplasmic binding protein-like II"/>
    <property type="match status" value="2"/>
</dbReference>
<feature type="chain" id="PRO_5012142078" evidence="1">
    <location>
        <begin position="33"/>
        <end position="347"/>
    </location>
</feature>
<keyword evidence="3" id="KW-1185">Reference proteome</keyword>
<evidence type="ECO:0000313" key="2">
    <source>
        <dbReference type="EMBL" id="SJM72785.1"/>
    </source>
</evidence>
<reference evidence="2 3" key="1">
    <citation type="submission" date="2017-02" db="EMBL/GenBank/DDBJ databases">
        <authorList>
            <person name="Peterson S.W."/>
        </authorList>
    </citation>
    <scope>NUCLEOTIDE SEQUENCE [LARGE SCALE GENOMIC DNA]</scope>
    <source>
        <strain evidence="2">Psychrobacter_piechaudii</strain>
    </source>
</reference>
<keyword evidence="1" id="KW-0732">Signal</keyword>
<evidence type="ECO:0000313" key="3">
    <source>
        <dbReference type="Proteomes" id="UP000188357"/>
    </source>
</evidence>
<dbReference type="SUPFAM" id="SSF53850">
    <property type="entry name" value="Periplasmic binding protein-like II"/>
    <property type="match status" value="1"/>
</dbReference>
<dbReference type="CDD" id="cd13567">
    <property type="entry name" value="PBP2_TtGluBP"/>
    <property type="match status" value="1"/>
</dbReference>
<dbReference type="PANTHER" id="PTHR42941">
    <property type="entry name" value="SLL1037 PROTEIN"/>
    <property type="match status" value="1"/>
</dbReference>
<protein>
    <submittedName>
        <fullName evidence="2">Alkanesulfonate transporter substrate-binding subunit</fullName>
    </submittedName>
</protein>
<dbReference type="STRING" id="1945521.A1232T_01979"/>
<dbReference type="Proteomes" id="UP000188357">
    <property type="component" value="Unassembled WGS sequence"/>
</dbReference>
<dbReference type="EMBL" id="FUGE01000202">
    <property type="protein sequence ID" value="SJM72785.1"/>
    <property type="molecule type" value="Genomic_DNA"/>
</dbReference>
<dbReference type="RefSeq" id="WP_077451649.1">
    <property type="nucleotide sequence ID" value="NZ_FUGE01000202.1"/>
</dbReference>
<proteinExistence type="predicted"/>
<gene>
    <name evidence="2" type="ORF">A1232T_01979</name>
</gene>